<organism evidence="1">
    <name type="scientific">marine metagenome</name>
    <dbReference type="NCBI Taxonomy" id="408172"/>
    <lineage>
        <taxon>unclassified sequences</taxon>
        <taxon>metagenomes</taxon>
        <taxon>ecological metagenomes</taxon>
    </lineage>
</organism>
<sequence length="121" mass="13201">MVSLSINTNTGDSGFTFEGWIHPFSSSAPTHDYLFKTHTTDYRDVRVIVENCSSVEFSFWDNNNGNPGRGTEHQFFPGGLSCGTWSHVAATYDGATMRWYVNGTLIGSQAAAGGMLINDPV</sequence>
<accession>A0A382B8G0</accession>
<dbReference type="SUPFAM" id="SSF49899">
    <property type="entry name" value="Concanavalin A-like lectins/glucanases"/>
    <property type="match status" value="1"/>
</dbReference>
<dbReference type="EMBL" id="UINC01028639">
    <property type="protein sequence ID" value="SVB09979.1"/>
    <property type="molecule type" value="Genomic_DNA"/>
</dbReference>
<proteinExistence type="predicted"/>
<name>A0A382B8G0_9ZZZZ</name>
<dbReference type="Gene3D" id="2.60.120.200">
    <property type="match status" value="1"/>
</dbReference>
<evidence type="ECO:0000313" key="1">
    <source>
        <dbReference type="EMBL" id="SVB09979.1"/>
    </source>
</evidence>
<protein>
    <recommendedName>
        <fullName evidence="2">LamG-like jellyroll fold domain-containing protein</fullName>
    </recommendedName>
</protein>
<dbReference type="InterPro" id="IPR013320">
    <property type="entry name" value="ConA-like_dom_sf"/>
</dbReference>
<gene>
    <name evidence="1" type="ORF">METZ01_LOCUS162833</name>
</gene>
<reference evidence="1" key="1">
    <citation type="submission" date="2018-05" db="EMBL/GenBank/DDBJ databases">
        <authorList>
            <person name="Lanie J.A."/>
            <person name="Ng W.-L."/>
            <person name="Kazmierczak K.M."/>
            <person name="Andrzejewski T.M."/>
            <person name="Davidsen T.M."/>
            <person name="Wayne K.J."/>
            <person name="Tettelin H."/>
            <person name="Glass J.I."/>
            <person name="Rusch D."/>
            <person name="Podicherti R."/>
            <person name="Tsui H.-C.T."/>
            <person name="Winkler M.E."/>
        </authorList>
    </citation>
    <scope>NUCLEOTIDE SEQUENCE</scope>
</reference>
<dbReference type="AlphaFoldDB" id="A0A382B8G0"/>
<dbReference type="Pfam" id="PF13385">
    <property type="entry name" value="Laminin_G_3"/>
    <property type="match status" value="1"/>
</dbReference>
<feature type="non-terminal residue" evidence="1">
    <location>
        <position position="121"/>
    </location>
</feature>
<evidence type="ECO:0008006" key="2">
    <source>
        <dbReference type="Google" id="ProtNLM"/>
    </source>
</evidence>